<organism evidence="9 10">
    <name type="scientific">Temperatibacter marinus</name>
    <dbReference type="NCBI Taxonomy" id="1456591"/>
    <lineage>
        <taxon>Bacteria</taxon>
        <taxon>Pseudomonadati</taxon>
        <taxon>Pseudomonadota</taxon>
        <taxon>Alphaproteobacteria</taxon>
        <taxon>Kordiimonadales</taxon>
        <taxon>Temperatibacteraceae</taxon>
        <taxon>Temperatibacter</taxon>
    </lineage>
</organism>
<dbReference type="Gene3D" id="1.10.8.640">
    <property type="entry name" value="Cytochrome C biogenesis protein"/>
    <property type="match status" value="1"/>
</dbReference>
<dbReference type="EMBL" id="CP123872">
    <property type="protein sequence ID" value="WND03072.1"/>
    <property type="molecule type" value="Genomic_DNA"/>
</dbReference>
<evidence type="ECO:0000256" key="1">
    <source>
        <dbReference type="ARBA" id="ARBA00010342"/>
    </source>
</evidence>
<evidence type="ECO:0000313" key="10">
    <source>
        <dbReference type="Proteomes" id="UP001268683"/>
    </source>
</evidence>
<evidence type="ECO:0000259" key="8">
    <source>
        <dbReference type="Pfam" id="PF03918"/>
    </source>
</evidence>
<reference evidence="9" key="1">
    <citation type="submission" date="2023-04" db="EMBL/GenBank/DDBJ databases">
        <title>Complete genome sequence of Temperatibacter marinus.</title>
        <authorList>
            <person name="Rong J.-C."/>
            <person name="Yi M.-L."/>
            <person name="Zhao Q."/>
        </authorList>
    </citation>
    <scope>NUCLEOTIDE SEQUENCE</scope>
    <source>
        <strain evidence="9">NBRC 110045</strain>
    </source>
</reference>
<proteinExistence type="inferred from homology"/>
<dbReference type="Pfam" id="PF03918">
    <property type="entry name" value="CcmH"/>
    <property type="match status" value="1"/>
</dbReference>
<comment type="function">
    <text evidence="7">Possible subunit of a heme lyase.</text>
</comment>
<dbReference type="Proteomes" id="UP001268683">
    <property type="component" value="Chromosome"/>
</dbReference>
<evidence type="ECO:0000256" key="6">
    <source>
        <dbReference type="ARBA" id="ARBA00023004"/>
    </source>
</evidence>
<evidence type="ECO:0000256" key="4">
    <source>
        <dbReference type="ARBA" id="ARBA00022729"/>
    </source>
</evidence>
<sequence length="161" mass="18514">MIRLLFLVLFILTAPVFAQASNPEALPDPVQEQLAREIMKEIRCLQCQNQSIVDSNADLAKDLRKLIRIKVSEGLDRQAIKDYLVARYGDWILLKPPVKSSTYLLWGSPLILLLGMSFFLIRRRITPSRPEDHPLTEAEELRLQSLLEDTERQLAEEETKS</sequence>
<dbReference type="PANTHER" id="PTHR47870:SF1">
    <property type="entry name" value="CYTOCHROME C-TYPE BIOGENESIS PROTEIN CCMH"/>
    <property type="match status" value="1"/>
</dbReference>
<dbReference type="CDD" id="cd16378">
    <property type="entry name" value="CcmH_N"/>
    <property type="match status" value="1"/>
</dbReference>
<keyword evidence="5" id="KW-0201">Cytochrome c-type biogenesis</keyword>
<evidence type="ECO:0000256" key="5">
    <source>
        <dbReference type="ARBA" id="ARBA00022748"/>
    </source>
</evidence>
<feature type="transmembrane region" description="Helical" evidence="7">
    <location>
        <begin position="103"/>
        <end position="121"/>
    </location>
</feature>
<name>A0AA52EIB8_9PROT</name>
<gene>
    <name evidence="9" type="ORF">QGN29_01670</name>
</gene>
<evidence type="ECO:0000313" key="9">
    <source>
        <dbReference type="EMBL" id="WND03072.1"/>
    </source>
</evidence>
<feature type="domain" description="CcmH/CycL/Ccl2/NrfF N-terminal" evidence="8">
    <location>
        <begin position="7"/>
        <end position="147"/>
    </location>
</feature>
<dbReference type="KEGG" id="tmk:QGN29_01670"/>
<keyword evidence="10" id="KW-1185">Reference proteome</keyword>
<keyword evidence="7" id="KW-1133">Transmembrane helix</keyword>
<dbReference type="InterPro" id="IPR005616">
    <property type="entry name" value="CcmH/CycL/Ccl2/NrfF_N"/>
</dbReference>
<keyword evidence="7" id="KW-0472">Membrane</keyword>
<dbReference type="RefSeq" id="WP_310798921.1">
    <property type="nucleotide sequence ID" value="NZ_CP123872.1"/>
</dbReference>
<feature type="signal peptide" evidence="7">
    <location>
        <begin position="1"/>
        <end position="20"/>
    </location>
</feature>
<protein>
    <recommendedName>
        <fullName evidence="7">Cytochrome c-type biogenesis protein</fullName>
    </recommendedName>
</protein>
<evidence type="ECO:0000256" key="7">
    <source>
        <dbReference type="RuleBase" id="RU364112"/>
    </source>
</evidence>
<dbReference type="GO" id="GO:0005886">
    <property type="term" value="C:plasma membrane"/>
    <property type="evidence" value="ECO:0007669"/>
    <property type="project" value="TreeGrafter"/>
</dbReference>
<dbReference type="GO" id="GO:0046872">
    <property type="term" value="F:metal ion binding"/>
    <property type="evidence" value="ECO:0007669"/>
    <property type="project" value="UniProtKB-KW"/>
</dbReference>
<evidence type="ECO:0000256" key="3">
    <source>
        <dbReference type="ARBA" id="ARBA00022723"/>
    </source>
</evidence>
<dbReference type="AlphaFoldDB" id="A0AA52EIB8"/>
<dbReference type="GO" id="GO:0017004">
    <property type="term" value="P:cytochrome complex assembly"/>
    <property type="evidence" value="ECO:0007669"/>
    <property type="project" value="UniProtKB-KW"/>
</dbReference>
<keyword evidence="6 7" id="KW-0408">Iron</keyword>
<dbReference type="InterPro" id="IPR051263">
    <property type="entry name" value="C-type_cytochrome_biogenesis"/>
</dbReference>
<keyword evidence="4 7" id="KW-0732">Signal</keyword>
<feature type="chain" id="PRO_5041484672" description="Cytochrome c-type biogenesis protein" evidence="7">
    <location>
        <begin position="21"/>
        <end position="161"/>
    </location>
</feature>
<accession>A0AA52EIB8</accession>
<evidence type="ECO:0000256" key="2">
    <source>
        <dbReference type="ARBA" id="ARBA00022617"/>
    </source>
</evidence>
<dbReference type="InterPro" id="IPR038297">
    <property type="entry name" value="CcmH/CycL/NrfF/Ccl2_sf"/>
</dbReference>
<keyword evidence="7" id="KW-0812">Transmembrane</keyword>
<keyword evidence="2 7" id="KW-0349">Heme</keyword>
<comment type="similarity">
    <text evidence="1 7">Belongs to the CcmH/CycL/Ccl2/NrfF family.</text>
</comment>
<dbReference type="PANTHER" id="PTHR47870">
    <property type="entry name" value="CYTOCHROME C-TYPE BIOGENESIS PROTEIN CCMH"/>
    <property type="match status" value="1"/>
</dbReference>
<keyword evidence="3 7" id="KW-0479">Metal-binding</keyword>